<organism evidence="13 14">
    <name type="scientific">Prorocentrum cordatum</name>
    <dbReference type="NCBI Taxonomy" id="2364126"/>
    <lineage>
        <taxon>Eukaryota</taxon>
        <taxon>Sar</taxon>
        <taxon>Alveolata</taxon>
        <taxon>Dinophyceae</taxon>
        <taxon>Prorocentrales</taxon>
        <taxon>Prorocentraceae</taxon>
        <taxon>Prorocentrum</taxon>
    </lineage>
</organism>
<evidence type="ECO:0000256" key="4">
    <source>
        <dbReference type="ARBA" id="ARBA00022741"/>
    </source>
</evidence>
<accession>A0ABN9T8K6</accession>
<dbReference type="SUPFAM" id="SSF47323">
    <property type="entry name" value="Anticodon-binding domain of a subclass of class I aminoacyl-tRNA synthetases"/>
    <property type="match status" value="1"/>
</dbReference>
<dbReference type="InterPro" id="IPR036695">
    <property type="entry name" value="Arg-tRNA-synth_N_sf"/>
</dbReference>
<comment type="caution">
    <text evidence="13">The sequence shown here is derived from an EMBL/GenBank/DDBJ whole genome shotgun (WGS) entry which is preliminary data.</text>
</comment>
<evidence type="ECO:0000256" key="8">
    <source>
        <dbReference type="ARBA" id="ARBA00033033"/>
    </source>
</evidence>
<dbReference type="SMART" id="SM01016">
    <property type="entry name" value="Arg_tRNA_synt_N"/>
    <property type="match status" value="1"/>
</dbReference>
<evidence type="ECO:0000256" key="9">
    <source>
        <dbReference type="ARBA" id="ARBA00049339"/>
    </source>
</evidence>
<comment type="catalytic activity">
    <reaction evidence="9">
        <text>tRNA(Arg) + L-arginine + ATP = L-arginyl-tRNA(Arg) + AMP + diphosphate</text>
        <dbReference type="Rhea" id="RHEA:20301"/>
        <dbReference type="Rhea" id="RHEA-COMP:9658"/>
        <dbReference type="Rhea" id="RHEA-COMP:9673"/>
        <dbReference type="ChEBI" id="CHEBI:30616"/>
        <dbReference type="ChEBI" id="CHEBI:32682"/>
        <dbReference type="ChEBI" id="CHEBI:33019"/>
        <dbReference type="ChEBI" id="CHEBI:78442"/>
        <dbReference type="ChEBI" id="CHEBI:78513"/>
        <dbReference type="ChEBI" id="CHEBI:456215"/>
        <dbReference type="EC" id="6.1.1.19"/>
    </reaction>
</comment>
<dbReference type="Gene3D" id="1.10.730.10">
    <property type="entry name" value="Isoleucyl-tRNA Synthetase, Domain 1"/>
    <property type="match status" value="1"/>
</dbReference>
<sequence length="520" mass="58371">MEKCSEKTTGCRAGKRQQQTDERKAPQTPRVAVADPRFGDYQCNDAMSLFKQQKREKGVPPLWKSPRDCGEALRDALPEEVSGMVEEVSVAPQGFVTVKLRQDWLEEQVRELYRGELRFRAESPQRIVLDYSSPNIAKEMHVGHLRSTILGDTIATLLERLGHDVVRLNHVGDWGTQFGMLLEYMRKQGGGAEGAESDDLVIGDLMQFYRSAKVEFDRDPDFKAAAQANVVALQSGDPWARSAWQRICDASRSEFNEIYGRLGIRDLEERGESFYNDMLPAVVAELADQGLVQEDNGAKCIFTNLSEAPLIVQKADGGFGYDSTDCAAVLHRLKEERAERVVYVIDNGQESHMRMVFDVAERAGWLGGRRLDFMGFGLVQGEDGKKFKTRSGDTVRLRDLLDEAARRAEQELRARVEERGGPKDEAQLLANAEKIGIAAVKYFDLRQNRNSDYRFSYDAMLDPKGNTAVYALYAYARMATMLRRSGREAAALDAGQLRLGAPAERALALRLLRFPEVLAQ</sequence>
<dbReference type="SUPFAM" id="SSF55190">
    <property type="entry name" value="Arginyl-tRNA synthetase (ArgRS), N-terminal 'additional' domain"/>
    <property type="match status" value="1"/>
</dbReference>
<gene>
    <name evidence="13" type="ORF">PCOR1329_LOCUS36502</name>
</gene>
<evidence type="ECO:0000256" key="3">
    <source>
        <dbReference type="ARBA" id="ARBA00022598"/>
    </source>
</evidence>
<dbReference type="Gene3D" id="3.40.50.620">
    <property type="entry name" value="HUPs"/>
    <property type="match status" value="1"/>
</dbReference>
<evidence type="ECO:0000256" key="10">
    <source>
        <dbReference type="RuleBase" id="RU363038"/>
    </source>
</evidence>
<keyword evidence="3 10" id="KW-0436">Ligase</keyword>
<dbReference type="Pfam" id="PF05746">
    <property type="entry name" value="DALR_1"/>
    <property type="match status" value="1"/>
</dbReference>
<dbReference type="InterPro" id="IPR001412">
    <property type="entry name" value="aa-tRNA-synth_I_CS"/>
</dbReference>
<dbReference type="NCBIfam" id="TIGR00456">
    <property type="entry name" value="argS"/>
    <property type="match status" value="1"/>
</dbReference>
<evidence type="ECO:0000313" key="14">
    <source>
        <dbReference type="Proteomes" id="UP001189429"/>
    </source>
</evidence>
<comment type="similarity">
    <text evidence="1 10">Belongs to the class-I aminoacyl-tRNA synthetase family.</text>
</comment>
<dbReference type="InterPro" id="IPR005148">
    <property type="entry name" value="Arg-tRNA-synth_N"/>
</dbReference>
<dbReference type="Proteomes" id="UP001189429">
    <property type="component" value="Unassembled WGS sequence"/>
</dbReference>
<keyword evidence="6 10" id="KW-0648">Protein biosynthesis</keyword>
<evidence type="ECO:0000256" key="7">
    <source>
        <dbReference type="ARBA" id="ARBA00023146"/>
    </source>
</evidence>
<dbReference type="InterPro" id="IPR009080">
    <property type="entry name" value="tRNAsynth_Ia_anticodon-bd"/>
</dbReference>
<name>A0ABN9T8K6_9DINO</name>
<dbReference type="EMBL" id="CAUYUJ010014440">
    <property type="protein sequence ID" value="CAK0841236.1"/>
    <property type="molecule type" value="Genomic_DNA"/>
</dbReference>
<dbReference type="PANTHER" id="PTHR11956">
    <property type="entry name" value="ARGINYL-TRNA SYNTHETASE"/>
    <property type="match status" value="1"/>
</dbReference>
<feature type="domain" description="Arginyl tRNA synthetase N-terminal" evidence="12">
    <location>
        <begin position="16"/>
        <end position="100"/>
    </location>
</feature>
<evidence type="ECO:0000256" key="11">
    <source>
        <dbReference type="SAM" id="MobiDB-lite"/>
    </source>
</evidence>
<dbReference type="Pfam" id="PF03485">
    <property type="entry name" value="Arg_tRNA_synt_N"/>
    <property type="match status" value="1"/>
</dbReference>
<keyword evidence="4 10" id="KW-0547">Nucleotide-binding</keyword>
<evidence type="ECO:0000256" key="5">
    <source>
        <dbReference type="ARBA" id="ARBA00022840"/>
    </source>
</evidence>
<dbReference type="PANTHER" id="PTHR11956:SF5">
    <property type="entry name" value="ARGININE--TRNA LIGASE, CYTOPLASMIC"/>
    <property type="match status" value="1"/>
</dbReference>
<keyword evidence="7 10" id="KW-0030">Aminoacyl-tRNA synthetase</keyword>
<evidence type="ECO:0000259" key="12">
    <source>
        <dbReference type="SMART" id="SM01016"/>
    </source>
</evidence>
<dbReference type="Gene3D" id="3.30.1360.70">
    <property type="entry name" value="Arginyl tRNA synthetase N-terminal domain"/>
    <property type="match status" value="1"/>
</dbReference>
<dbReference type="PROSITE" id="PS00178">
    <property type="entry name" value="AA_TRNA_LIGASE_I"/>
    <property type="match status" value="1"/>
</dbReference>
<dbReference type="PRINTS" id="PR01038">
    <property type="entry name" value="TRNASYNTHARG"/>
</dbReference>
<dbReference type="InterPro" id="IPR001278">
    <property type="entry name" value="Arg-tRNA-ligase"/>
</dbReference>
<dbReference type="CDD" id="cd00671">
    <property type="entry name" value="ArgRS_core"/>
    <property type="match status" value="1"/>
</dbReference>
<evidence type="ECO:0000256" key="6">
    <source>
        <dbReference type="ARBA" id="ARBA00022917"/>
    </source>
</evidence>
<evidence type="ECO:0000256" key="1">
    <source>
        <dbReference type="ARBA" id="ARBA00005594"/>
    </source>
</evidence>
<dbReference type="InterPro" id="IPR014729">
    <property type="entry name" value="Rossmann-like_a/b/a_fold"/>
</dbReference>
<proteinExistence type="inferred from homology"/>
<dbReference type="InterPro" id="IPR008909">
    <property type="entry name" value="DALR_anticod-bd"/>
</dbReference>
<protein>
    <recommendedName>
        <fullName evidence="2">arginine--tRNA ligase</fullName>
        <ecNumber evidence="2">6.1.1.19</ecNumber>
    </recommendedName>
    <alternativeName>
        <fullName evidence="8">Arginyl-tRNA synthetase</fullName>
    </alternativeName>
</protein>
<dbReference type="SUPFAM" id="SSF52374">
    <property type="entry name" value="Nucleotidylyl transferase"/>
    <property type="match status" value="1"/>
</dbReference>
<dbReference type="Pfam" id="PF00750">
    <property type="entry name" value="tRNA-synt_1d"/>
    <property type="match status" value="1"/>
</dbReference>
<reference evidence="13" key="1">
    <citation type="submission" date="2023-10" db="EMBL/GenBank/DDBJ databases">
        <authorList>
            <person name="Chen Y."/>
            <person name="Shah S."/>
            <person name="Dougan E. K."/>
            <person name="Thang M."/>
            <person name="Chan C."/>
        </authorList>
    </citation>
    <scope>NUCLEOTIDE SEQUENCE [LARGE SCALE GENOMIC DNA]</scope>
</reference>
<dbReference type="InterPro" id="IPR035684">
    <property type="entry name" value="ArgRS_core"/>
</dbReference>
<keyword evidence="14" id="KW-1185">Reference proteome</keyword>
<feature type="region of interest" description="Disordered" evidence="11">
    <location>
        <begin position="1"/>
        <end position="32"/>
    </location>
</feature>
<keyword evidence="5 10" id="KW-0067">ATP-binding</keyword>
<evidence type="ECO:0000313" key="13">
    <source>
        <dbReference type="EMBL" id="CAK0841236.1"/>
    </source>
</evidence>
<dbReference type="EC" id="6.1.1.19" evidence="2"/>
<evidence type="ECO:0000256" key="2">
    <source>
        <dbReference type="ARBA" id="ARBA00012837"/>
    </source>
</evidence>
<feature type="non-terminal residue" evidence="13">
    <location>
        <position position="520"/>
    </location>
</feature>